<evidence type="ECO:0000256" key="1">
    <source>
        <dbReference type="SAM" id="SignalP"/>
    </source>
</evidence>
<proteinExistence type="predicted"/>
<dbReference type="EMBL" id="BAAAVV010000023">
    <property type="protein sequence ID" value="GAA3185609.1"/>
    <property type="molecule type" value="Genomic_DNA"/>
</dbReference>
<sequence length="87" mass="9083">MSRRRTVSIVLGLTASGFLASGCSLVGSYDVGDCVSVNGGAVEEVDCDSADADQKLGQYPDDCADGERALVLSRGGDEKYFCPIDVE</sequence>
<dbReference type="RefSeq" id="WP_344691566.1">
    <property type="nucleotide sequence ID" value="NZ_BAAAVV010000023.1"/>
</dbReference>
<evidence type="ECO:0000313" key="2">
    <source>
        <dbReference type="EMBL" id="GAA3185609.1"/>
    </source>
</evidence>
<keyword evidence="3" id="KW-1185">Reference proteome</keyword>
<organism evidence="2 3">
    <name type="scientific">Blastococcus jejuensis</name>
    <dbReference type="NCBI Taxonomy" id="351224"/>
    <lineage>
        <taxon>Bacteria</taxon>
        <taxon>Bacillati</taxon>
        <taxon>Actinomycetota</taxon>
        <taxon>Actinomycetes</taxon>
        <taxon>Geodermatophilales</taxon>
        <taxon>Geodermatophilaceae</taxon>
        <taxon>Blastococcus</taxon>
    </lineage>
</organism>
<protein>
    <submittedName>
        <fullName evidence="2">Uncharacterized protein</fullName>
    </submittedName>
</protein>
<feature type="signal peptide" evidence="1">
    <location>
        <begin position="1"/>
        <end position="20"/>
    </location>
</feature>
<comment type="caution">
    <text evidence="2">The sequence shown here is derived from an EMBL/GenBank/DDBJ whole genome shotgun (WGS) entry which is preliminary data.</text>
</comment>
<feature type="chain" id="PRO_5047045304" evidence="1">
    <location>
        <begin position="21"/>
        <end position="87"/>
    </location>
</feature>
<dbReference type="Proteomes" id="UP001499924">
    <property type="component" value="Unassembled WGS sequence"/>
</dbReference>
<accession>A0ABP6PQB9</accession>
<reference evidence="3" key="1">
    <citation type="journal article" date="2019" name="Int. J. Syst. Evol. Microbiol.">
        <title>The Global Catalogue of Microorganisms (GCM) 10K type strain sequencing project: providing services to taxonomists for standard genome sequencing and annotation.</title>
        <authorList>
            <consortium name="The Broad Institute Genomics Platform"/>
            <consortium name="The Broad Institute Genome Sequencing Center for Infectious Disease"/>
            <person name="Wu L."/>
            <person name="Ma J."/>
        </authorList>
    </citation>
    <scope>NUCLEOTIDE SEQUENCE [LARGE SCALE GENOMIC DNA]</scope>
    <source>
        <strain evidence="3">JCM 15614</strain>
    </source>
</reference>
<dbReference type="PROSITE" id="PS51257">
    <property type="entry name" value="PROKAR_LIPOPROTEIN"/>
    <property type="match status" value="1"/>
</dbReference>
<name>A0ABP6PQB9_9ACTN</name>
<keyword evidence="1" id="KW-0732">Signal</keyword>
<gene>
    <name evidence="2" type="ORF">GCM10010531_44760</name>
</gene>
<evidence type="ECO:0000313" key="3">
    <source>
        <dbReference type="Proteomes" id="UP001499924"/>
    </source>
</evidence>